<organism evidence="1 2">
    <name type="scientific">Antarctobacter heliothermus</name>
    <dbReference type="NCBI Taxonomy" id="74033"/>
    <lineage>
        <taxon>Bacteria</taxon>
        <taxon>Pseudomonadati</taxon>
        <taxon>Pseudomonadota</taxon>
        <taxon>Alphaproteobacteria</taxon>
        <taxon>Rhodobacterales</taxon>
        <taxon>Roseobacteraceae</taxon>
        <taxon>Antarctobacter</taxon>
    </lineage>
</organism>
<dbReference type="Proteomes" id="UP000203589">
    <property type="component" value="Chromosome"/>
</dbReference>
<dbReference type="OrthoDB" id="7858976at2"/>
<accession>A0A222E9H3</accession>
<name>A0A222E9H3_9RHOB</name>
<sequence>MNDHPEAHRIFQDLLDRSGGAMLSRDMTALLRWFAIPNTVESFEGRRTLNTEAETRALFETIMARQHEQCITHMIRRVTHAEFRDPDTIWATHETRYVYHNKVLSDSPHEGFSILHRYPDCWKVHHAQFTVDGRNPLNSAVKQPYALDRGDNDDTQARTSG</sequence>
<dbReference type="RefSeq" id="WP_157733599.1">
    <property type="nucleotide sequence ID" value="NZ_CP022540.1"/>
</dbReference>
<dbReference type="AlphaFoldDB" id="A0A222E9H3"/>
<evidence type="ECO:0008006" key="3">
    <source>
        <dbReference type="Google" id="ProtNLM"/>
    </source>
</evidence>
<protein>
    <recommendedName>
        <fullName evidence="3">SnoaL-like domain-containing protein</fullName>
    </recommendedName>
</protein>
<dbReference type="InterPro" id="IPR032710">
    <property type="entry name" value="NTF2-like_dom_sf"/>
</dbReference>
<dbReference type="SUPFAM" id="SSF54427">
    <property type="entry name" value="NTF2-like"/>
    <property type="match status" value="1"/>
</dbReference>
<dbReference type="KEGG" id="aht:ANTHELSMS3_04251"/>
<gene>
    <name evidence="1" type="ORF">ANTHELSMS3_04251</name>
</gene>
<proteinExistence type="predicted"/>
<dbReference type="EMBL" id="CP022540">
    <property type="protein sequence ID" value="ASP22855.1"/>
    <property type="molecule type" value="Genomic_DNA"/>
</dbReference>
<evidence type="ECO:0000313" key="2">
    <source>
        <dbReference type="Proteomes" id="UP000203589"/>
    </source>
</evidence>
<keyword evidence="2" id="KW-1185">Reference proteome</keyword>
<evidence type="ECO:0000313" key="1">
    <source>
        <dbReference type="EMBL" id="ASP22855.1"/>
    </source>
</evidence>
<reference evidence="1 2" key="1">
    <citation type="submission" date="2017-07" db="EMBL/GenBank/DDBJ databases">
        <title>Genome Sequence of Antarctobacter heliothermus Strain SMS3 Isolated from a culture of the Diatom Skeletonema marinoi.</title>
        <authorList>
            <person name="Topel M."/>
            <person name="Pinder M.I.M."/>
            <person name="Johansson O.N."/>
            <person name="Kourtchenko O."/>
            <person name="Godhe A."/>
            <person name="Clarke A.K."/>
        </authorList>
    </citation>
    <scope>NUCLEOTIDE SEQUENCE [LARGE SCALE GENOMIC DNA]</scope>
    <source>
        <strain evidence="1 2">SMS3</strain>
    </source>
</reference>